<keyword evidence="8" id="KW-0325">Glycoprotein</keyword>
<feature type="transmembrane region" description="Helical" evidence="10">
    <location>
        <begin position="205"/>
        <end position="225"/>
    </location>
</feature>
<sequence length="284" mass="32717">MFLSSSDCRAWFAVFLIESVTIVTVNLLSIILFIKNSNLRSRGMYLIINLTVADVLVGGISTFHLLKMVHFYCNIVTLNLTEEGNVVTNFCFYFFPLTSLSNIAVISLERLHATFRPFRHRVIKKRVYWVTISGIWVSAAVVSTAIIILRIVSPNKWNLYYFALWQSYSCLCLFVICVCYTCISIKFFCGAHPQHHGAANRQRKLTVTLLIMTVISLIMWLPYALGSFINLTTNTFRYISFQDNVRWSFSMIALFYANSLVNPLLYAIRMPAFKRALFALFKQR</sequence>
<keyword evidence="4 10" id="KW-1133">Transmembrane helix</keyword>
<comment type="caution">
    <text evidence="12">The sequence shown here is derived from an EMBL/GenBank/DDBJ whole genome shotgun (WGS) entry which is preliminary data.</text>
</comment>
<evidence type="ECO:0000256" key="6">
    <source>
        <dbReference type="ARBA" id="ARBA00023136"/>
    </source>
</evidence>
<evidence type="ECO:0000256" key="1">
    <source>
        <dbReference type="ARBA" id="ARBA00004651"/>
    </source>
</evidence>
<name>A0ABN8QZU3_9CNID</name>
<keyword evidence="9" id="KW-0807">Transducer</keyword>
<reference evidence="12 13" key="1">
    <citation type="submission" date="2022-05" db="EMBL/GenBank/DDBJ databases">
        <authorList>
            <consortium name="Genoscope - CEA"/>
            <person name="William W."/>
        </authorList>
    </citation>
    <scope>NUCLEOTIDE SEQUENCE [LARGE SCALE GENOMIC DNA]</scope>
</reference>
<evidence type="ECO:0000256" key="10">
    <source>
        <dbReference type="SAM" id="Phobius"/>
    </source>
</evidence>
<feature type="transmembrane region" description="Helical" evidence="10">
    <location>
        <begin position="127"/>
        <end position="153"/>
    </location>
</feature>
<dbReference type="InterPro" id="IPR017452">
    <property type="entry name" value="GPCR_Rhodpsn_7TM"/>
</dbReference>
<keyword evidence="7" id="KW-0675">Receptor</keyword>
<accession>A0ABN8QZU3</accession>
<evidence type="ECO:0000256" key="9">
    <source>
        <dbReference type="ARBA" id="ARBA00023224"/>
    </source>
</evidence>
<organism evidence="12 13">
    <name type="scientific">Porites lobata</name>
    <dbReference type="NCBI Taxonomy" id="104759"/>
    <lineage>
        <taxon>Eukaryota</taxon>
        <taxon>Metazoa</taxon>
        <taxon>Cnidaria</taxon>
        <taxon>Anthozoa</taxon>
        <taxon>Hexacorallia</taxon>
        <taxon>Scleractinia</taxon>
        <taxon>Fungiina</taxon>
        <taxon>Poritidae</taxon>
        <taxon>Porites</taxon>
    </lineage>
</organism>
<feature type="transmembrane region" description="Helical" evidence="10">
    <location>
        <begin position="46"/>
        <end position="66"/>
    </location>
</feature>
<feature type="domain" description="G-protein coupled receptors family 1 profile" evidence="11">
    <location>
        <begin position="25"/>
        <end position="266"/>
    </location>
</feature>
<gene>
    <name evidence="12" type="ORF">PLOB_00012721</name>
</gene>
<evidence type="ECO:0000256" key="7">
    <source>
        <dbReference type="ARBA" id="ARBA00023170"/>
    </source>
</evidence>
<dbReference type="Proteomes" id="UP001159405">
    <property type="component" value="Unassembled WGS sequence"/>
</dbReference>
<dbReference type="CDD" id="cd00637">
    <property type="entry name" value="7tm_classA_rhodopsin-like"/>
    <property type="match status" value="1"/>
</dbReference>
<feature type="non-terminal residue" evidence="12">
    <location>
        <position position="284"/>
    </location>
</feature>
<feature type="transmembrane region" description="Helical" evidence="10">
    <location>
        <begin position="159"/>
        <end position="185"/>
    </location>
</feature>
<keyword evidence="13" id="KW-1185">Reference proteome</keyword>
<feature type="transmembrane region" description="Helical" evidence="10">
    <location>
        <begin position="245"/>
        <end position="268"/>
    </location>
</feature>
<keyword evidence="2" id="KW-1003">Cell membrane</keyword>
<dbReference type="PROSITE" id="PS50262">
    <property type="entry name" value="G_PROTEIN_RECEP_F1_2"/>
    <property type="match status" value="1"/>
</dbReference>
<evidence type="ECO:0000256" key="4">
    <source>
        <dbReference type="ARBA" id="ARBA00022989"/>
    </source>
</evidence>
<dbReference type="PRINTS" id="PR00237">
    <property type="entry name" value="GPCRRHODOPSN"/>
</dbReference>
<evidence type="ECO:0000256" key="8">
    <source>
        <dbReference type="ARBA" id="ARBA00023180"/>
    </source>
</evidence>
<dbReference type="Pfam" id="PF00001">
    <property type="entry name" value="7tm_1"/>
    <property type="match status" value="1"/>
</dbReference>
<evidence type="ECO:0000313" key="13">
    <source>
        <dbReference type="Proteomes" id="UP001159405"/>
    </source>
</evidence>
<keyword evidence="6 10" id="KW-0472">Membrane</keyword>
<evidence type="ECO:0000256" key="3">
    <source>
        <dbReference type="ARBA" id="ARBA00022692"/>
    </source>
</evidence>
<feature type="transmembrane region" description="Helical" evidence="10">
    <location>
        <begin position="86"/>
        <end position="106"/>
    </location>
</feature>
<keyword evidence="3 10" id="KW-0812">Transmembrane</keyword>
<dbReference type="PANTHER" id="PTHR24246">
    <property type="entry name" value="OLFACTORY RECEPTOR AND ADENOSINE RECEPTOR"/>
    <property type="match status" value="1"/>
</dbReference>
<proteinExistence type="predicted"/>
<evidence type="ECO:0000256" key="2">
    <source>
        <dbReference type="ARBA" id="ARBA00022475"/>
    </source>
</evidence>
<evidence type="ECO:0000256" key="5">
    <source>
        <dbReference type="ARBA" id="ARBA00023040"/>
    </source>
</evidence>
<comment type="subcellular location">
    <subcellularLocation>
        <location evidence="1">Cell membrane</location>
        <topology evidence="1">Multi-pass membrane protein</topology>
    </subcellularLocation>
</comment>
<dbReference type="SUPFAM" id="SSF81321">
    <property type="entry name" value="Family A G protein-coupled receptor-like"/>
    <property type="match status" value="1"/>
</dbReference>
<keyword evidence="5" id="KW-0297">G-protein coupled receptor</keyword>
<dbReference type="PANTHER" id="PTHR24246:SF27">
    <property type="entry name" value="ADENOSINE RECEPTOR, ISOFORM A"/>
    <property type="match status" value="1"/>
</dbReference>
<evidence type="ECO:0000259" key="11">
    <source>
        <dbReference type="PROSITE" id="PS50262"/>
    </source>
</evidence>
<protein>
    <recommendedName>
        <fullName evidence="11">G-protein coupled receptors family 1 profile domain-containing protein</fullName>
    </recommendedName>
</protein>
<feature type="transmembrane region" description="Helical" evidence="10">
    <location>
        <begin position="12"/>
        <end position="34"/>
    </location>
</feature>
<dbReference type="EMBL" id="CALNXK010000170">
    <property type="protein sequence ID" value="CAH3172146.1"/>
    <property type="molecule type" value="Genomic_DNA"/>
</dbReference>
<evidence type="ECO:0000313" key="12">
    <source>
        <dbReference type="EMBL" id="CAH3172146.1"/>
    </source>
</evidence>
<dbReference type="Gene3D" id="1.20.1070.10">
    <property type="entry name" value="Rhodopsin 7-helix transmembrane proteins"/>
    <property type="match status" value="1"/>
</dbReference>
<dbReference type="InterPro" id="IPR000276">
    <property type="entry name" value="GPCR_Rhodpsn"/>
</dbReference>